<dbReference type="Pfam" id="PF06766">
    <property type="entry name" value="Hydrophobin_2"/>
    <property type="match status" value="1"/>
</dbReference>
<keyword evidence="2" id="KW-1015">Disulfide bond</keyword>
<dbReference type="CDD" id="cd23508">
    <property type="entry name" value="hydrophobin_II"/>
    <property type="match status" value="1"/>
</dbReference>
<dbReference type="PANTHER" id="PTHR42341:SF2">
    <property type="entry name" value="HYDROPHOBIN"/>
    <property type="match status" value="1"/>
</dbReference>
<protein>
    <submittedName>
        <fullName evidence="3">Hydrophobin-2 multi-domain protein</fullName>
    </submittedName>
</protein>
<comment type="similarity">
    <text evidence="1">Belongs to the cerato-ulmin hydrophobin family.</text>
</comment>
<dbReference type="InterPro" id="IPR036686">
    <property type="entry name" value="Class_II_Hydrophobin_sf"/>
</dbReference>
<evidence type="ECO:0000313" key="4">
    <source>
        <dbReference type="Proteomes" id="UP000472372"/>
    </source>
</evidence>
<reference evidence="3" key="1">
    <citation type="submission" date="2021-02" db="EMBL/GenBank/DDBJ databases">
        <authorList>
            <person name="Syme A R."/>
            <person name="Syme A R."/>
            <person name="Moolhuijzen P."/>
        </authorList>
    </citation>
    <scope>NUCLEOTIDE SEQUENCE</scope>
    <source>
        <strain evidence="3">W1-1</strain>
    </source>
</reference>
<dbReference type="EMBL" id="HG992977">
    <property type="protein sequence ID" value="CAE6995549.1"/>
    <property type="molecule type" value="Genomic_DNA"/>
</dbReference>
<sequence length="90" mass="9480">MHSTIFTFITFLGLSAAAAVVPRQDSVCGPTYTPNCCQTDILGVADLNCRIVGDVTTLAELQDRCEMDNSTPECCAIPVAGQALLCNSPV</sequence>
<dbReference type="InterPro" id="IPR010636">
    <property type="entry name" value="Class_II_hydrophobin"/>
</dbReference>
<evidence type="ECO:0000256" key="2">
    <source>
        <dbReference type="ARBA" id="ARBA00023157"/>
    </source>
</evidence>
<evidence type="ECO:0000256" key="1">
    <source>
        <dbReference type="ARBA" id="ARBA00009576"/>
    </source>
</evidence>
<organism evidence="3 4">
    <name type="scientific">Pyrenophora teres f. teres</name>
    <dbReference type="NCBI Taxonomy" id="97479"/>
    <lineage>
        <taxon>Eukaryota</taxon>
        <taxon>Fungi</taxon>
        <taxon>Dikarya</taxon>
        <taxon>Ascomycota</taxon>
        <taxon>Pezizomycotina</taxon>
        <taxon>Dothideomycetes</taxon>
        <taxon>Pleosporomycetidae</taxon>
        <taxon>Pleosporales</taxon>
        <taxon>Pleosporineae</taxon>
        <taxon>Pleosporaceae</taxon>
        <taxon>Pyrenophora</taxon>
    </lineage>
</organism>
<dbReference type="Proteomes" id="UP000472372">
    <property type="component" value="Chromosome 1"/>
</dbReference>
<evidence type="ECO:0000313" key="3">
    <source>
        <dbReference type="EMBL" id="CAE6995549.1"/>
    </source>
</evidence>
<dbReference type="SUPFAM" id="SSF101751">
    <property type="entry name" value="Hydrophobin II, HfbII"/>
    <property type="match status" value="1"/>
</dbReference>
<proteinExistence type="inferred from homology"/>
<name>A0A6S6V4W5_9PLEO</name>
<dbReference type="SMR" id="A0A6S6V4W5"/>
<gene>
    <name evidence="3" type="ORF">PTTW11_00128</name>
</gene>
<dbReference type="GO" id="GO:0005576">
    <property type="term" value="C:extracellular region"/>
    <property type="evidence" value="ECO:0007669"/>
    <property type="project" value="InterPro"/>
</dbReference>
<dbReference type="Gene3D" id="3.20.120.10">
    <property type="entry name" value="Hydrophobin"/>
    <property type="match status" value="1"/>
</dbReference>
<dbReference type="PANTHER" id="PTHR42341">
    <property type="entry name" value="HYDROPHOBIN"/>
    <property type="match status" value="1"/>
</dbReference>
<dbReference type="AlphaFoldDB" id="A0A6S6V4W5"/>
<accession>A0A6S6V4W5</accession>